<comment type="caution">
    <text evidence="2">The sequence shown here is derived from an EMBL/GenBank/DDBJ whole genome shotgun (WGS) entry which is preliminary data.</text>
</comment>
<sequence>MQTIKADATTAKDVLGESTLNQLKQALGEERAGQFIGALDGLLANRRLATLLFAVLDVVLIWVAIKVFRGTVMHE</sequence>
<reference evidence="3" key="1">
    <citation type="journal article" date="2016" name="Nat. Commun.">
        <title>The Gonium pectorale genome demonstrates co-option of cell cycle regulation during the evolution of multicellularity.</title>
        <authorList>
            <person name="Hanschen E.R."/>
            <person name="Marriage T.N."/>
            <person name="Ferris P.J."/>
            <person name="Hamaji T."/>
            <person name="Toyoda A."/>
            <person name="Fujiyama A."/>
            <person name="Neme R."/>
            <person name="Noguchi H."/>
            <person name="Minakuchi Y."/>
            <person name="Suzuki M."/>
            <person name="Kawai-Toyooka H."/>
            <person name="Smith D.R."/>
            <person name="Sparks H."/>
            <person name="Anderson J."/>
            <person name="Bakaric R."/>
            <person name="Luria V."/>
            <person name="Karger A."/>
            <person name="Kirschner M.W."/>
            <person name="Durand P.M."/>
            <person name="Michod R.E."/>
            <person name="Nozaki H."/>
            <person name="Olson B.J."/>
        </authorList>
    </citation>
    <scope>NUCLEOTIDE SEQUENCE [LARGE SCALE GENOMIC DNA]</scope>
    <source>
        <strain evidence="3">NIES-2863</strain>
    </source>
</reference>
<feature type="transmembrane region" description="Helical" evidence="1">
    <location>
        <begin position="48"/>
        <end position="68"/>
    </location>
</feature>
<accession>A0A150G8Q2</accession>
<keyword evidence="1" id="KW-0472">Membrane</keyword>
<dbReference type="AlphaFoldDB" id="A0A150G8Q2"/>
<dbReference type="EMBL" id="LSYV01000047">
    <property type="protein sequence ID" value="KXZ46214.1"/>
    <property type="molecule type" value="Genomic_DNA"/>
</dbReference>
<evidence type="ECO:0000313" key="2">
    <source>
        <dbReference type="EMBL" id="KXZ46214.1"/>
    </source>
</evidence>
<proteinExistence type="predicted"/>
<evidence type="ECO:0000313" key="3">
    <source>
        <dbReference type="Proteomes" id="UP000075714"/>
    </source>
</evidence>
<gene>
    <name evidence="2" type="ORF">GPECTOR_46g283</name>
</gene>
<dbReference type="Proteomes" id="UP000075714">
    <property type="component" value="Unassembled WGS sequence"/>
</dbReference>
<keyword evidence="3" id="KW-1185">Reference proteome</keyword>
<protein>
    <submittedName>
        <fullName evidence="2">Uncharacterized protein</fullName>
    </submittedName>
</protein>
<name>A0A150G8Q2_GONPE</name>
<dbReference type="OrthoDB" id="541832at2759"/>
<organism evidence="2 3">
    <name type="scientific">Gonium pectorale</name>
    <name type="common">Green alga</name>
    <dbReference type="NCBI Taxonomy" id="33097"/>
    <lineage>
        <taxon>Eukaryota</taxon>
        <taxon>Viridiplantae</taxon>
        <taxon>Chlorophyta</taxon>
        <taxon>core chlorophytes</taxon>
        <taxon>Chlorophyceae</taxon>
        <taxon>CS clade</taxon>
        <taxon>Chlamydomonadales</taxon>
        <taxon>Volvocaceae</taxon>
        <taxon>Gonium</taxon>
    </lineage>
</organism>
<keyword evidence="1" id="KW-1133">Transmembrane helix</keyword>
<evidence type="ECO:0000256" key="1">
    <source>
        <dbReference type="SAM" id="Phobius"/>
    </source>
</evidence>
<keyword evidence="1" id="KW-0812">Transmembrane</keyword>